<dbReference type="InterPro" id="IPR001387">
    <property type="entry name" value="Cro/C1-type_HTH"/>
</dbReference>
<evidence type="ECO:0000313" key="4">
    <source>
        <dbReference type="Proteomes" id="UP000823882"/>
    </source>
</evidence>
<feature type="domain" description="HTH cro/C1-type" evidence="2">
    <location>
        <begin position="6"/>
        <end position="59"/>
    </location>
</feature>
<reference evidence="3" key="2">
    <citation type="submission" date="2021-04" db="EMBL/GenBank/DDBJ databases">
        <authorList>
            <person name="Gilroy R."/>
        </authorList>
    </citation>
    <scope>NUCLEOTIDE SEQUENCE</scope>
    <source>
        <strain evidence="3">CHK186-1790</strain>
    </source>
</reference>
<dbReference type="Pfam" id="PF01381">
    <property type="entry name" value="HTH_3"/>
    <property type="match status" value="1"/>
</dbReference>
<evidence type="ECO:0000256" key="1">
    <source>
        <dbReference type="ARBA" id="ARBA00023125"/>
    </source>
</evidence>
<reference evidence="3" key="1">
    <citation type="journal article" date="2021" name="PeerJ">
        <title>Extensive microbial diversity within the chicken gut microbiome revealed by metagenomics and culture.</title>
        <authorList>
            <person name="Gilroy R."/>
            <person name="Ravi A."/>
            <person name="Getino M."/>
            <person name="Pursley I."/>
            <person name="Horton D.L."/>
            <person name="Alikhan N.F."/>
            <person name="Baker D."/>
            <person name="Gharbi K."/>
            <person name="Hall N."/>
            <person name="Watson M."/>
            <person name="Adriaenssens E.M."/>
            <person name="Foster-Nyarko E."/>
            <person name="Jarju S."/>
            <person name="Secka A."/>
            <person name="Antonio M."/>
            <person name="Oren A."/>
            <person name="Chaudhuri R.R."/>
            <person name="La Ragione R."/>
            <person name="Hildebrand F."/>
            <person name="Pallen M.J."/>
        </authorList>
    </citation>
    <scope>NUCLEOTIDE SEQUENCE</scope>
    <source>
        <strain evidence="3">CHK186-1790</strain>
    </source>
</reference>
<dbReference type="PANTHER" id="PTHR46558">
    <property type="entry name" value="TRACRIPTIONAL REGULATORY PROTEIN-RELATED-RELATED"/>
    <property type="match status" value="1"/>
</dbReference>
<sequence length="71" mass="8311">MISERVRTLRREQGLKQEEMAEKIGIAYRTYQDLEGGKKPSYDTLLKTAEANQVSVDWLMGRTEDRELHQL</sequence>
<proteinExistence type="predicted"/>
<evidence type="ECO:0000313" key="3">
    <source>
        <dbReference type="EMBL" id="HJC41336.1"/>
    </source>
</evidence>
<dbReference type="EMBL" id="DWWJ01000128">
    <property type="protein sequence ID" value="HJC41336.1"/>
    <property type="molecule type" value="Genomic_DNA"/>
</dbReference>
<dbReference type="Proteomes" id="UP000823882">
    <property type="component" value="Unassembled WGS sequence"/>
</dbReference>
<name>A0A9D2P150_9FIRM</name>
<gene>
    <name evidence="3" type="ORF">H9701_07275</name>
</gene>
<organism evidence="3 4">
    <name type="scientific">Candidatus Intestinimonas pullistercoris</name>
    <dbReference type="NCBI Taxonomy" id="2838623"/>
    <lineage>
        <taxon>Bacteria</taxon>
        <taxon>Bacillati</taxon>
        <taxon>Bacillota</taxon>
        <taxon>Clostridia</taxon>
        <taxon>Eubacteriales</taxon>
        <taxon>Intestinimonas</taxon>
    </lineage>
</organism>
<dbReference type="PANTHER" id="PTHR46558:SF11">
    <property type="entry name" value="HTH-TYPE TRANSCRIPTIONAL REGULATOR XRE"/>
    <property type="match status" value="1"/>
</dbReference>
<dbReference type="GO" id="GO:0003677">
    <property type="term" value="F:DNA binding"/>
    <property type="evidence" value="ECO:0007669"/>
    <property type="project" value="UniProtKB-KW"/>
</dbReference>
<dbReference type="Gene3D" id="1.10.260.40">
    <property type="entry name" value="lambda repressor-like DNA-binding domains"/>
    <property type="match status" value="1"/>
</dbReference>
<keyword evidence="1" id="KW-0238">DNA-binding</keyword>
<dbReference type="AlphaFoldDB" id="A0A9D2P150"/>
<dbReference type="SMART" id="SM00530">
    <property type="entry name" value="HTH_XRE"/>
    <property type="match status" value="1"/>
</dbReference>
<dbReference type="CDD" id="cd00093">
    <property type="entry name" value="HTH_XRE"/>
    <property type="match status" value="1"/>
</dbReference>
<comment type="caution">
    <text evidence="3">The sequence shown here is derived from an EMBL/GenBank/DDBJ whole genome shotgun (WGS) entry which is preliminary data.</text>
</comment>
<dbReference type="InterPro" id="IPR010982">
    <property type="entry name" value="Lambda_DNA-bd_dom_sf"/>
</dbReference>
<dbReference type="SUPFAM" id="SSF47413">
    <property type="entry name" value="lambda repressor-like DNA-binding domains"/>
    <property type="match status" value="1"/>
</dbReference>
<protein>
    <submittedName>
        <fullName evidence="3">Helix-turn-helix domain-containing protein</fullName>
    </submittedName>
</protein>
<evidence type="ECO:0000259" key="2">
    <source>
        <dbReference type="PROSITE" id="PS50943"/>
    </source>
</evidence>
<accession>A0A9D2P150</accession>
<dbReference type="PROSITE" id="PS50943">
    <property type="entry name" value="HTH_CROC1"/>
    <property type="match status" value="1"/>
</dbReference>